<comment type="catalytic activity">
    <reaction evidence="9">
        <text>N(4)-(alpha-D-Man-(1-&gt;2)-alpha-D-Man-(1-&gt;2)-alpha-D-Man-(1-&gt;3)-[alpha-D-Man-(1-&gt;3)-[alpha-D-Man-(1-&gt;2)-alpha-D-Man-(1-&gt;6)]-alpha-D-Man-(1-&gt;6)]-beta-D-Man-(1-&gt;4)-beta-D-GlcNAc-(1-&gt;4)-beta-D-GlcNAc)-L-asparaginyl-[protein] (N-glucan mannose isomer 8A1,2,3B1,3) + 3 H2O = N(4)-(alpha-D-Man-(1-&gt;3)-[alpha-D-Man-(1-&gt;3)-[alpha-D-Man-(1-&gt;6)]-alpha-D-Man-(1-&gt;6)]-beta-D-Man-(1-&gt;4)-beta-D-GlcNAc-(1-&gt;4)-beta-D-GlcNAc)-L-asparaginyl-[protein] (N-glucan mannose isomer 5A1,2) + 3 beta-D-mannose</text>
        <dbReference type="Rhea" id="RHEA:56028"/>
        <dbReference type="Rhea" id="RHEA-COMP:14358"/>
        <dbReference type="Rhea" id="RHEA-COMP:14367"/>
        <dbReference type="ChEBI" id="CHEBI:15377"/>
        <dbReference type="ChEBI" id="CHEBI:28563"/>
        <dbReference type="ChEBI" id="CHEBI:59087"/>
        <dbReference type="ChEBI" id="CHEBI:60628"/>
        <dbReference type="EC" id="3.2.1.113"/>
    </reaction>
</comment>
<accession>A0A3D8RCN7</accession>
<dbReference type="PANTHER" id="PTHR11742:SF101">
    <property type="entry name" value="MANNOSYL-OLIGOSACCHARIDE ALPHA-1,2-MANNOSIDASE 1B"/>
    <property type="match status" value="1"/>
</dbReference>
<dbReference type="InterPro" id="IPR050749">
    <property type="entry name" value="Glycosyl_Hydrolase_47"/>
</dbReference>
<comment type="catalytic activity">
    <reaction evidence="10">
        <text>N(4)-(alpha-D-Man-(1-&gt;2)-alpha-D-Man-(1-&gt;2)-alpha-D-Man-(1-&gt;3)-[alpha-D-Man-(1-&gt;2)-alpha-D-Man-(1-&gt;3)-[alpha-D-Man-(1-&gt;2)-alpha-D-Man-(1-&gt;6)]-alpha-D-Man-(1-&gt;6)]-beta-D-Man-(1-&gt;4)-beta-D-GlcNAc-(1-&gt;4)-beta-D-GlcNAc)-L-asparaginyl-[protein] (N-glucan mannose isomer 9A1,2,3B1,2,3) + 4 H2O = N(4)-(alpha-D-Man-(1-&gt;3)-[alpha-D-Man-(1-&gt;3)-[alpha-D-Man-(1-&gt;6)]-alpha-D-Man-(1-&gt;6)]-beta-D-Man-(1-&gt;4)-beta-D-GlcNAc-(1-&gt;4)-beta-D-GlcNAc)-L-asparaginyl-[protein] (N-glucan mannose isomer 5A1,2) + 4 beta-D-mannose</text>
        <dbReference type="Rhea" id="RHEA:56008"/>
        <dbReference type="Rhea" id="RHEA-COMP:14356"/>
        <dbReference type="Rhea" id="RHEA-COMP:14367"/>
        <dbReference type="ChEBI" id="CHEBI:15377"/>
        <dbReference type="ChEBI" id="CHEBI:28563"/>
        <dbReference type="ChEBI" id="CHEBI:59087"/>
        <dbReference type="ChEBI" id="CHEBI:139493"/>
        <dbReference type="EC" id="3.2.1.113"/>
    </reaction>
</comment>
<evidence type="ECO:0000313" key="16">
    <source>
        <dbReference type="EMBL" id="RDW71817.1"/>
    </source>
</evidence>
<dbReference type="EC" id="3.2.1.-" evidence="14"/>
<feature type="active site" description="Proton donor" evidence="11">
    <location>
        <position position="378"/>
    </location>
</feature>
<dbReference type="Gene3D" id="1.50.10.10">
    <property type="match status" value="1"/>
</dbReference>
<evidence type="ECO:0000256" key="14">
    <source>
        <dbReference type="RuleBase" id="RU361193"/>
    </source>
</evidence>
<evidence type="ECO:0000256" key="15">
    <source>
        <dbReference type="SAM" id="SignalP"/>
    </source>
</evidence>
<dbReference type="GO" id="GO:0016020">
    <property type="term" value="C:membrane"/>
    <property type="evidence" value="ECO:0007669"/>
    <property type="project" value="InterPro"/>
</dbReference>
<dbReference type="Pfam" id="PF01532">
    <property type="entry name" value="Glyco_hydro_47"/>
    <property type="match status" value="1"/>
</dbReference>
<evidence type="ECO:0000256" key="4">
    <source>
        <dbReference type="ARBA" id="ARBA00022729"/>
    </source>
</evidence>
<feature type="active site" evidence="11">
    <location>
        <position position="270"/>
    </location>
</feature>
<sequence length="525" mass="57924">MRSATVFLPFVACLGTNVLGTPSVHDLLERQYRADNLTLNRERADAVKAAFEYAWDGYYTYAFPHDELHPIANNYSDSRNGWGASAVDAFSTALVMQIPGIVDQILEYIPTIDFDNTTTQVSLFETTIRYLGGMLSGYDFLKGPLANLTTNATAVDAILKQAERLANNLAFAFDTPTGIPSNNLYFNPQGTDNATDNGIATIGTLVLEWTHLSDLTGNVTYGELAQKGESYLLNPQPASAEPWPGLVGTNVNLTTGLFEDAEGGWVGGDDSFYEYLIKMYVYDSTRFASYKDRWILAADSTIAHLASHPSTRPDLTFVAMYNGTQLIFESEHLACFNGGNFILGGLVLNEQKYIDFGLALVNGCEDTYSSTLTGIGPEVFAWVTNGTSLNDTVNPQPPADQLAFYEKAGFWITDSYYVLRPEVIESFYYAYRATGDQIYRDWAWNGFVAINASCRTGSGFAELLDVNADPPGFSDFQDSFLFAEVLKYSYLIHASDDVWQVNHNGANEWVFNTEAHPFKVAGPAI</sequence>
<keyword evidence="8 14" id="KW-0326">Glycosidase</keyword>
<feature type="binding site" evidence="12">
    <location>
        <position position="513"/>
    </location>
    <ligand>
        <name>Ca(2+)</name>
        <dbReference type="ChEBI" id="CHEBI:29108"/>
    </ligand>
</feature>
<dbReference type="FunFam" id="1.50.10.10:FF:000047">
    <property type="entry name" value="Mannosyl-oligosaccharide alpha-1,2-mannosidase"/>
    <property type="match status" value="1"/>
</dbReference>
<gene>
    <name evidence="16" type="ORF">BP5796_07851</name>
</gene>
<evidence type="ECO:0000256" key="3">
    <source>
        <dbReference type="ARBA" id="ARBA00007658"/>
    </source>
</evidence>
<dbReference type="InterPro" id="IPR036026">
    <property type="entry name" value="Seven-hairpin_glycosidases"/>
</dbReference>
<dbReference type="GO" id="GO:0036503">
    <property type="term" value="P:ERAD pathway"/>
    <property type="evidence" value="ECO:0007669"/>
    <property type="project" value="UniProtKB-ARBA"/>
</dbReference>
<feature type="chain" id="PRO_5017535948" description="alpha-1,2-Mannosidase" evidence="15">
    <location>
        <begin position="21"/>
        <end position="525"/>
    </location>
</feature>
<keyword evidence="17" id="KW-1185">Reference proteome</keyword>
<feature type="disulfide bond" evidence="13">
    <location>
        <begin position="335"/>
        <end position="364"/>
    </location>
</feature>
<keyword evidence="6 13" id="KW-1015">Disulfide bond</keyword>
<evidence type="ECO:0000256" key="1">
    <source>
        <dbReference type="ARBA" id="ARBA00001913"/>
    </source>
</evidence>
<dbReference type="GO" id="GO:0005975">
    <property type="term" value="P:carbohydrate metabolic process"/>
    <property type="evidence" value="ECO:0007669"/>
    <property type="project" value="InterPro"/>
</dbReference>
<evidence type="ECO:0000256" key="10">
    <source>
        <dbReference type="ARBA" id="ARBA00048605"/>
    </source>
</evidence>
<evidence type="ECO:0000256" key="5">
    <source>
        <dbReference type="ARBA" id="ARBA00022801"/>
    </source>
</evidence>
<proteinExistence type="inferred from homology"/>
<dbReference type="PRINTS" id="PR00747">
    <property type="entry name" value="GLYHDRLASE47"/>
</dbReference>
<dbReference type="UniPathway" id="UPA00378"/>
<organism evidence="16 17">
    <name type="scientific">Coleophoma crateriformis</name>
    <dbReference type="NCBI Taxonomy" id="565419"/>
    <lineage>
        <taxon>Eukaryota</taxon>
        <taxon>Fungi</taxon>
        <taxon>Dikarya</taxon>
        <taxon>Ascomycota</taxon>
        <taxon>Pezizomycotina</taxon>
        <taxon>Leotiomycetes</taxon>
        <taxon>Helotiales</taxon>
        <taxon>Dermateaceae</taxon>
        <taxon>Coleophoma</taxon>
    </lineage>
</organism>
<evidence type="ECO:0000256" key="9">
    <source>
        <dbReference type="ARBA" id="ARBA00047669"/>
    </source>
</evidence>
<dbReference type="EMBL" id="PDLN01000011">
    <property type="protein sequence ID" value="RDW71817.1"/>
    <property type="molecule type" value="Genomic_DNA"/>
</dbReference>
<dbReference type="PANTHER" id="PTHR11742">
    <property type="entry name" value="MANNOSYL-OLIGOSACCHARIDE ALPHA-1,2-MANNOSIDASE-RELATED"/>
    <property type="match status" value="1"/>
</dbReference>
<dbReference type="GO" id="GO:0004571">
    <property type="term" value="F:mannosyl-oligosaccharide 1,2-alpha-mannosidase activity"/>
    <property type="evidence" value="ECO:0007669"/>
    <property type="project" value="UniProtKB-EC"/>
</dbReference>
<dbReference type="GO" id="GO:0005783">
    <property type="term" value="C:endoplasmic reticulum"/>
    <property type="evidence" value="ECO:0007669"/>
    <property type="project" value="TreeGrafter"/>
</dbReference>
<comment type="caution">
    <text evidence="16">The sequence shown here is derived from an EMBL/GenBank/DDBJ whole genome shotgun (WGS) entry which is preliminary data.</text>
</comment>
<dbReference type="AlphaFoldDB" id="A0A3D8RCN7"/>
<dbReference type="OrthoDB" id="8118055at2759"/>
<feature type="signal peptide" evidence="15">
    <location>
        <begin position="1"/>
        <end position="20"/>
    </location>
</feature>
<evidence type="ECO:0000256" key="13">
    <source>
        <dbReference type="PIRSR" id="PIRSR601382-3"/>
    </source>
</evidence>
<keyword evidence="12" id="KW-0479">Metal-binding</keyword>
<comment type="cofactor">
    <cofactor evidence="1 12">
        <name>Ca(2+)</name>
        <dbReference type="ChEBI" id="CHEBI:29108"/>
    </cofactor>
</comment>
<reference evidence="16 17" key="1">
    <citation type="journal article" date="2018" name="IMA Fungus">
        <title>IMA Genome-F 9: Draft genome sequence of Annulohypoxylon stygium, Aspergillus mulundensis, Berkeleyomyces basicola (syn. Thielaviopsis basicola), Ceratocystis smalleyi, two Cercospora beticola strains, Coleophoma cylindrospora, Fusarium fracticaudum, Phialophora cf. hyalina, and Morchella septimelata.</title>
        <authorList>
            <person name="Wingfield B.D."/>
            <person name="Bills G.F."/>
            <person name="Dong Y."/>
            <person name="Huang W."/>
            <person name="Nel W.J."/>
            <person name="Swalarsk-Parry B.S."/>
            <person name="Vaghefi N."/>
            <person name="Wilken P.M."/>
            <person name="An Z."/>
            <person name="de Beer Z.W."/>
            <person name="De Vos L."/>
            <person name="Chen L."/>
            <person name="Duong T.A."/>
            <person name="Gao Y."/>
            <person name="Hammerbacher A."/>
            <person name="Kikkert J.R."/>
            <person name="Li Y."/>
            <person name="Li H."/>
            <person name="Li K."/>
            <person name="Li Q."/>
            <person name="Liu X."/>
            <person name="Ma X."/>
            <person name="Naidoo K."/>
            <person name="Pethybridge S.J."/>
            <person name="Sun J."/>
            <person name="Steenkamp E.T."/>
            <person name="van der Nest M.A."/>
            <person name="van Wyk S."/>
            <person name="Wingfield M.J."/>
            <person name="Xiong C."/>
            <person name="Yue Q."/>
            <person name="Zhang X."/>
        </authorList>
    </citation>
    <scope>NUCLEOTIDE SEQUENCE [LARGE SCALE GENOMIC DNA]</scope>
    <source>
        <strain evidence="16 17">BP5796</strain>
    </source>
</reference>
<evidence type="ECO:0000256" key="8">
    <source>
        <dbReference type="ARBA" id="ARBA00023295"/>
    </source>
</evidence>
<evidence type="ECO:0000256" key="7">
    <source>
        <dbReference type="ARBA" id="ARBA00023180"/>
    </source>
</evidence>
<keyword evidence="5 14" id="KW-0378">Hydrolase</keyword>
<evidence type="ECO:0000256" key="2">
    <source>
        <dbReference type="ARBA" id="ARBA00004922"/>
    </source>
</evidence>
<feature type="active site" description="Proton donor" evidence="11">
    <location>
        <position position="125"/>
    </location>
</feature>
<protein>
    <recommendedName>
        <fullName evidence="14">alpha-1,2-Mannosidase</fullName>
        <ecNumber evidence="14">3.2.1.-</ecNumber>
    </recommendedName>
</protein>
<dbReference type="InterPro" id="IPR001382">
    <property type="entry name" value="Glyco_hydro_47"/>
</dbReference>
<evidence type="ECO:0000256" key="11">
    <source>
        <dbReference type="PIRSR" id="PIRSR601382-1"/>
    </source>
</evidence>
<name>A0A3D8RCN7_9HELO</name>
<comment type="pathway">
    <text evidence="2">Protein modification; protein glycosylation.</text>
</comment>
<evidence type="ECO:0000256" key="6">
    <source>
        <dbReference type="ARBA" id="ARBA00023157"/>
    </source>
</evidence>
<keyword evidence="4 15" id="KW-0732">Signal</keyword>
<evidence type="ECO:0000256" key="12">
    <source>
        <dbReference type="PIRSR" id="PIRSR601382-2"/>
    </source>
</evidence>
<dbReference type="GO" id="GO:0005509">
    <property type="term" value="F:calcium ion binding"/>
    <property type="evidence" value="ECO:0007669"/>
    <property type="project" value="InterPro"/>
</dbReference>
<feature type="active site" evidence="11">
    <location>
        <position position="422"/>
    </location>
</feature>
<dbReference type="Proteomes" id="UP000256328">
    <property type="component" value="Unassembled WGS sequence"/>
</dbReference>
<evidence type="ECO:0000313" key="17">
    <source>
        <dbReference type="Proteomes" id="UP000256328"/>
    </source>
</evidence>
<dbReference type="SUPFAM" id="SSF48225">
    <property type="entry name" value="Seven-hairpin glycosidases"/>
    <property type="match status" value="1"/>
</dbReference>
<keyword evidence="7" id="KW-0325">Glycoprotein</keyword>
<keyword evidence="12" id="KW-0106">Calcium</keyword>
<dbReference type="InterPro" id="IPR012341">
    <property type="entry name" value="6hp_glycosidase-like_sf"/>
</dbReference>
<comment type="similarity">
    <text evidence="3 14">Belongs to the glycosyl hydrolase 47 family.</text>
</comment>